<keyword evidence="3" id="KW-0808">Transferase</keyword>
<dbReference type="Pfam" id="PF13549">
    <property type="entry name" value="ATP-grasp_5"/>
    <property type="match status" value="1"/>
</dbReference>
<feature type="region of interest" description="Disordered" evidence="1">
    <location>
        <begin position="621"/>
        <end position="788"/>
    </location>
</feature>
<evidence type="ECO:0000259" key="2">
    <source>
        <dbReference type="PROSITE" id="PS51186"/>
    </source>
</evidence>
<dbReference type="InterPro" id="IPR016181">
    <property type="entry name" value="Acyl_CoA_acyltransferase"/>
</dbReference>
<dbReference type="SUPFAM" id="SSF56059">
    <property type="entry name" value="Glutathione synthetase ATP-binding domain-like"/>
    <property type="match status" value="1"/>
</dbReference>
<dbReference type="Pfam" id="PF13380">
    <property type="entry name" value="CoA_binding_2"/>
    <property type="match status" value="1"/>
</dbReference>
<dbReference type="AlphaFoldDB" id="A0A7H0HYU5"/>
<organism evidence="3 4">
    <name type="scientific">Streptomyces genisteinicus</name>
    <dbReference type="NCBI Taxonomy" id="2768068"/>
    <lineage>
        <taxon>Bacteria</taxon>
        <taxon>Bacillati</taxon>
        <taxon>Actinomycetota</taxon>
        <taxon>Actinomycetes</taxon>
        <taxon>Kitasatosporales</taxon>
        <taxon>Streptomycetaceae</taxon>
        <taxon>Streptomyces</taxon>
    </lineage>
</organism>
<protein>
    <submittedName>
        <fullName evidence="3">GNAT family N-acetyltransferase</fullName>
    </submittedName>
</protein>
<feature type="domain" description="N-acetyltransferase" evidence="2">
    <location>
        <begin position="25"/>
        <end position="188"/>
    </location>
</feature>
<sequence>MQTSPEHAYPDHWEADVVLRDGGTARIRPITAEDADRLVSFYEQVSDESKYYRFFAPYPRLSDKDVHRFTHHDFVNRVGLAMTAGDEFIATVRYDRIDAQGRPAGPPADEAEVAFLVQDAHQGRGVASALLEHIAAVARERAIRRFAAEVLPANNKMIKVFRDAGYTQRRSFEDGSVHLTLDLEPTEESLAVQRGREQRAEARSVQRLLAPGSVAVVGVGRRPGGVGRTALRNLLQAGFTGRVHAVNSAFPEELDTVDGVPAVRSLGEIGEPVDLAVIAVPADRVPEAVADCGEHGARGLVVVSAGYAETGAGGRERQRDLVRQARSYGMRIIGPNAFGIINTADGVRLNASLAPESPAPGRIGLFTQSGAIGIALLAGLHRRGAGLSSFISAGNRADVSGNDFLQYWYEDAGTDVVLLYLESIGNPRKFTRLARRTAAVKPVVVVKGARHSGSAPPGHAVPVTRIPDATVGALLRQAGVIRVGTVTELVDAGLMLAGQPLPAGPRVAILGNSESLGLLAYDACLTEGLRPLPPLDLTTGATPADFRAALAGALGDDRCDAVIVTAIPWVGEGGLTEAGDGESLAAALTDAAAASPAKPVAVVHVEMGALADALAAASSTRPASPLRSGGRAGAAGASAGTAPARGPAPGPAASGRPASGAPDAPGGVPAASAGSGADGPPSAGRTEAGSGHSAGQGEETVLGGETGPGEGPVAAPVSAGANPAAGPAPAGGARPAPDPAPEAATPAPGSPAPPASGSAAASSPPASSSPASGDTPRGPATGLTGASRSLAVRGRNWFGLRGRTAGAAPDEAGRDARPAAPAPSPAPAPPRAGAPATPLPAAEPPGGPAREARRIPAYPAAERAVRAMAEAVRYAQWRRQAAEPGRVPEYDDIDEAGAATLIERLLGQEADTRGFTLSTPDAHELLARYGITVRGALPASDPDSAADAAARLGYPVALKTTAPHLRHRADLGGVRLDLADEHQLRQAYHELTQTLGKPAELQPVVQAMVPRGVDTVVRAAIDPAVGSVLSFGLAGAPSELLGDTAHRLVPATDRDAAELIRSIRSAPMLFGWRGSAPVDTAALEELLLRVSRLVDDHPEVVSVALEPVVVAPHGLSVLDASVRLAPPPARGDLGPRRLPSY</sequence>
<dbReference type="EMBL" id="CP060825">
    <property type="protein sequence ID" value="QNP65711.1"/>
    <property type="molecule type" value="Genomic_DNA"/>
</dbReference>
<evidence type="ECO:0000313" key="4">
    <source>
        <dbReference type="Proteomes" id="UP000516230"/>
    </source>
</evidence>
<dbReference type="PROSITE" id="PS51186">
    <property type="entry name" value="GNAT"/>
    <property type="match status" value="1"/>
</dbReference>
<dbReference type="Pfam" id="PF00583">
    <property type="entry name" value="Acetyltransf_1"/>
    <property type="match status" value="1"/>
</dbReference>
<dbReference type="CDD" id="cd04301">
    <property type="entry name" value="NAT_SF"/>
    <property type="match status" value="1"/>
</dbReference>
<dbReference type="Gene3D" id="3.40.50.720">
    <property type="entry name" value="NAD(P)-binding Rossmann-like Domain"/>
    <property type="match status" value="1"/>
</dbReference>
<dbReference type="InterPro" id="IPR000182">
    <property type="entry name" value="GNAT_dom"/>
</dbReference>
<dbReference type="Gene3D" id="3.30.470.20">
    <property type="entry name" value="ATP-grasp fold, B domain"/>
    <property type="match status" value="1"/>
</dbReference>
<feature type="compositionally biased region" description="Low complexity" evidence="1">
    <location>
        <begin position="621"/>
        <end position="685"/>
    </location>
</feature>
<dbReference type="Pfam" id="PF13607">
    <property type="entry name" value="Succ_CoA_lig"/>
    <property type="match status" value="1"/>
</dbReference>
<dbReference type="RefSeq" id="WP_187742780.1">
    <property type="nucleotide sequence ID" value="NZ_CP060825.1"/>
</dbReference>
<dbReference type="SUPFAM" id="SSF52210">
    <property type="entry name" value="Succinyl-CoA synthetase domains"/>
    <property type="match status" value="2"/>
</dbReference>
<evidence type="ECO:0000313" key="3">
    <source>
        <dbReference type="EMBL" id="QNP65711.1"/>
    </source>
</evidence>
<dbReference type="SUPFAM" id="SSF51735">
    <property type="entry name" value="NAD(P)-binding Rossmann-fold domains"/>
    <property type="match status" value="1"/>
</dbReference>
<dbReference type="InterPro" id="IPR013815">
    <property type="entry name" value="ATP_grasp_subdomain_1"/>
</dbReference>
<dbReference type="GO" id="GO:0005524">
    <property type="term" value="F:ATP binding"/>
    <property type="evidence" value="ECO:0007669"/>
    <property type="project" value="InterPro"/>
</dbReference>
<dbReference type="SMART" id="SM00881">
    <property type="entry name" value="CoA_binding"/>
    <property type="match status" value="1"/>
</dbReference>
<dbReference type="InterPro" id="IPR003781">
    <property type="entry name" value="CoA-bd"/>
</dbReference>
<feature type="compositionally biased region" description="Low complexity" evidence="1">
    <location>
        <begin position="755"/>
        <end position="776"/>
    </location>
</feature>
<keyword evidence="4" id="KW-1185">Reference proteome</keyword>
<dbReference type="InterPro" id="IPR032875">
    <property type="entry name" value="Succ_CoA_lig_flav_dom"/>
</dbReference>
<feature type="compositionally biased region" description="Low complexity" evidence="1">
    <location>
        <begin position="711"/>
        <end position="747"/>
    </location>
</feature>
<dbReference type="SUPFAM" id="SSF55729">
    <property type="entry name" value="Acyl-CoA N-acyltransferases (Nat)"/>
    <property type="match status" value="1"/>
</dbReference>
<dbReference type="InterPro" id="IPR016102">
    <property type="entry name" value="Succinyl-CoA_synth-like"/>
</dbReference>
<reference evidence="3 4" key="1">
    <citation type="submission" date="2020-08" db="EMBL/GenBank/DDBJ databases">
        <title>A novel species.</title>
        <authorList>
            <person name="Gao J."/>
        </authorList>
    </citation>
    <scope>NUCLEOTIDE SEQUENCE [LARGE SCALE GENOMIC DNA]</scope>
    <source>
        <strain evidence="3 4">CRPJ-33</strain>
    </source>
</reference>
<dbReference type="Gene3D" id="3.30.1490.20">
    <property type="entry name" value="ATP-grasp fold, A domain"/>
    <property type="match status" value="1"/>
</dbReference>
<name>A0A7H0HYU5_9ACTN</name>
<feature type="compositionally biased region" description="Pro residues" evidence="1">
    <location>
        <begin position="820"/>
        <end position="847"/>
    </location>
</feature>
<dbReference type="Proteomes" id="UP000516230">
    <property type="component" value="Chromosome"/>
</dbReference>
<dbReference type="GO" id="GO:0016747">
    <property type="term" value="F:acyltransferase activity, transferring groups other than amino-acyl groups"/>
    <property type="evidence" value="ECO:0007669"/>
    <property type="project" value="InterPro"/>
</dbReference>
<dbReference type="Gene3D" id="3.40.50.261">
    <property type="entry name" value="Succinyl-CoA synthetase domains"/>
    <property type="match status" value="2"/>
</dbReference>
<dbReference type="InterPro" id="IPR036291">
    <property type="entry name" value="NAD(P)-bd_dom_sf"/>
</dbReference>
<accession>A0A7H0HYU5</accession>
<dbReference type="Gene3D" id="3.40.630.30">
    <property type="match status" value="1"/>
</dbReference>
<proteinExistence type="predicted"/>
<dbReference type="KEGG" id="sgj:IAG43_24115"/>
<dbReference type="PANTHER" id="PTHR42793:SF1">
    <property type="entry name" value="PEPTIDYL-LYSINE N-ACETYLTRANSFERASE PATZ"/>
    <property type="match status" value="1"/>
</dbReference>
<gene>
    <name evidence="3" type="ORF">IAG43_24115</name>
</gene>
<dbReference type="PANTHER" id="PTHR42793">
    <property type="entry name" value="COA BINDING DOMAIN CONTAINING PROTEIN"/>
    <property type="match status" value="1"/>
</dbReference>
<feature type="region of interest" description="Disordered" evidence="1">
    <location>
        <begin position="802"/>
        <end position="852"/>
    </location>
</feature>
<evidence type="ECO:0000256" key="1">
    <source>
        <dbReference type="SAM" id="MobiDB-lite"/>
    </source>
</evidence>